<evidence type="ECO:0000313" key="1">
    <source>
        <dbReference type="EMBL" id="WWP24113.1"/>
    </source>
</evidence>
<dbReference type="EMBL" id="CP145894">
    <property type="protein sequence ID" value="WWP24113.1"/>
    <property type="molecule type" value="Genomic_DNA"/>
</dbReference>
<geneLocation type="plasmid" evidence="1 2">
    <name>pY5S7-2</name>
</geneLocation>
<protein>
    <submittedName>
        <fullName evidence="1">Uncharacterized protein</fullName>
    </submittedName>
</protein>
<sequence length="111" mass="12601">MNMMDEIMQASQEQITENRFEYIAYLLECLAGKQGTIDALSAQLKEAWAKSKQTGIQSQLEYVMKHDVAAQAAIWAYINNANEDPQVNDLMGWMIRLEDQQAKGTKGEFPI</sequence>
<reference evidence="1 2" key="1">
    <citation type="submission" date="2024-02" db="EMBL/GenBank/DDBJ databases">
        <title>Complete sequences of two Paenibacillus sp. strains and one Lysinibacillus strain isolated from the environment on STAA medium highlight biotechnological potential.</title>
        <authorList>
            <person name="Attere S.A."/>
            <person name="Piche L.C."/>
            <person name="Intertaglia L."/>
            <person name="Lami R."/>
            <person name="Charette S.J."/>
            <person name="Vincent A.T."/>
        </authorList>
    </citation>
    <scope>NUCLEOTIDE SEQUENCE [LARGE SCALE GENOMIC DNA]</scope>
    <source>
        <strain evidence="1 2">Y5S-7</strain>
        <plasmid evidence="1 2">pY5S7-2</plasmid>
    </source>
</reference>
<gene>
    <name evidence="1" type="ORF">V6668_32075</name>
</gene>
<name>A0ABD8B359_PAEAM</name>
<dbReference type="Proteomes" id="UP001364764">
    <property type="component" value="Plasmid pY5S7-2"/>
</dbReference>
<dbReference type="AlphaFoldDB" id="A0ABD8B359"/>
<dbReference type="RefSeq" id="WP_338709202.1">
    <property type="nucleotide sequence ID" value="NZ_CP145894.1"/>
</dbReference>
<organism evidence="1 2">
    <name type="scientific">Paenibacillus amylolyticus</name>
    <dbReference type="NCBI Taxonomy" id="1451"/>
    <lineage>
        <taxon>Bacteria</taxon>
        <taxon>Bacillati</taxon>
        <taxon>Bacillota</taxon>
        <taxon>Bacilli</taxon>
        <taxon>Bacillales</taxon>
        <taxon>Paenibacillaceae</taxon>
        <taxon>Paenibacillus</taxon>
    </lineage>
</organism>
<evidence type="ECO:0000313" key="2">
    <source>
        <dbReference type="Proteomes" id="UP001364764"/>
    </source>
</evidence>
<accession>A0ABD8B359</accession>
<keyword evidence="1" id="KW-0614">Plasmid</keyword>
<dbReference type="GeneID" id="93480214"/>
<proteinExistence type="predicted"/>